<organism evidence="1">
    <name type="scientific">Paraburkholderia sprentiae WSM5005</name>
    <dbReference type="NCBI Taxonomy" id="754502"/>
    <lineage>
        <taxon>Bacteria</taxon>
        <taxon>Pseudomonadati</taxon>
        <taxon>Pseudomonadota</taxon>
        <taxon>Betaproteobacteria</taxon>
        <taxon>Burkholderiales</taxon>
        <taxon>Burkholderiaceae</taxon>
        <taxon>Paraburkholderia</taxon>
    </lineage>
</organism>
<gene>
    <name evidence="1" type="ORF">BJG93_12490</name>
</gene>
<protein>
    <submittedName>
        <fullName evidence="1">Uncharacterized protein</fullName>
    </submittedName>
</protein>
<accession>A0A1I9YIJ3</accession>
<evidence type="ECO:0000313" key="1">
    <source>
        <dbReference type="EMBL" id="APA86126.1"/>
    </source>
</evidence>
<dbReference type="EMBL" id="CP017561">
    <property type="protein sequence ID" value="APA86126.1"/>
    <property type="molecule type" value="Genomic_DNA"/>
</dbReference>
<sequence length="138" mass="14908">MRSFVASFSLEGEALVVTFEGGEFAALDAVEGGTAAFDPASLDRESQLEFFLLRSMALVELPPILKISARFLSVAIAMQLFLKMRNASNPARKRGEPGRPVCPHGVATFVASIAQMSSFFALSQPNSFAHDPMQVGKR</sequence>
<dbReference type="AlphaFoldDB" id="A0A1I9YIJ3"/>
<proteinExistence type="predicted"/>
<name>A0A1I9YIJ3_9BURK</name>
<reference evidence="1" key="1">
    <citation type="submission" date="2016-09" db="EMBL/GenBank/DDBJ databases">
        <title>The Complete Genome of Burkholderia sprentiae wsm5005.</title>
        <authorList>
            <person name="De Meyer S."/>
            <person name="Wang P."/>
            <person name="Terpolilli J."/>
        </authorList>
    </citation>
    <scope>NUCLEOTIDE SEQUENCE [LARGE SCALE GENOMIC DNA]</scope>
    <source>
        <strain evidence="1">WSM5005</strain>
    </source>
</reference>